<dbReference type="InterPro" id="IPR036873">
    <property type="entry name" value="Rhodanese-like_dom_sf"/>
</dbReference>
<dbReference type="Pfam" id="PF11127">
    <property type="entry name" value="YgaP-like_TM"/>
    <property type="match status" value="1"/>
</dbReference>
<dbReference type="InterPro" id="IPR021309">
    <property type="entry name" value="YgaP-like_TM"/>
</dbReference>
<keyword evidence="2" id="KW-1185">Reference proteome</keyword>
<dbReference type="Proteomes" id="UP000006265">
    <property type="component" value="Unassembled WGS sequence"/>
</dbReference>
<dbReference type="CDD" id="cd00158">
    <property type="entry name" value="RHOD"/>
    <property type="match status" value="1"/>
</dbReference>
<proteinExistence type="predicted"/>
<evidence type="ECO:0000313" key="1">
    <source>
        <dbReference type="EMBL" id="EKF23177.1"/>
    </source>
</evidence>
<dbReference type="PANTHER" id="PTHR44086:SF13">
    <property type="entry name" value="THIOSULFATE SULFURTRANSFERASE PSPE"/>
    <property type="match status" value="1"/>
</dbReference>
<accession>K5BEP4</accession>
<dbReference type="RefSeq" id="WP_005628577.1">
    <property type="nucleotide sequence ID" value="NZ_AMRA01000078.1"/>
</dbReference>
<dbReference type="PANTHER" id="PTHR44086">
    <property type="entry name" value="THIOSULFATE SULFURTRANSFERASE RDL2, MITOCHONDRIAL-RELATED"/>
    <property type="match status" value="1"/>
</dbReference>
<gene>
    <name evidence="1" type="ORF">C731_2831</name>
</gene>
<dbReference type="PROSITE" id="PS50206">
    <property type="entry name" value="RHODANESE_3"/>
    <property type="match status" value="1"/>
</dbReference>
<reference evidence="1 2" key="1">
    <citation type="journal article" date="2012" name="J. Bacteriol.">
        <title>Genome sequence of Mycobacterium hassiacum DSM 44199, a rare source of heat-stable mycobacterial proteins.</title>
        <authorList>
            <person name="Tiago I."/>
            <person name="Maranha A."/>
            <person name="Mendes V."/>
            <person name="Alarico S."/>
            <person name="Moynihan P.J."/>
            <person name="Clarke A.J."/>
            <person name="Macedo-Ribeiro S."/>
            <person name="Pereira P.J."/>
            <person name="Empadinhas N."/>
        </authorList>
    </citation>
    <scope>NUCLEOTIDE SEQUENCE [LARGE SCALE GENOMIC DNA]</scope>
    <source>
        <strain evidence="2">DSM 44199 / CIP 105218 / JCM 12690 / 3849</strain>
    </source>
</reference>
<dbReference type="EMBL" id="AMRA01000078">
    <property type="protein sequence ID" value="EKF23177.1"/>
    <property type="molecule type" value="Genomic_DNA"/>
</dbReference>
<organism evidence="1 2">
    <name type="scientific">Mycolicibacterium hassiacum (strain DSM 44199 / CIP 105218 / JCM 12690 / 3849)</name>
    <name type="common">Mycobacterium hassiacum</name>
    <dbReference type="NCBI Taxonomy" id="1122247"/>
    <lineage>
        <taxon>Bacteria</taxon>
        <taxon>Bacillati</taxon>
        <taxon>Actinomycetota</taxon>
        <taxon>Actinomycetes</taxon>
        <taxon>Mycobacteriales</taxon>
        <taxon>Mycobacteriaceae</taxon>
        <taxon>Mycolicibacterium</taxon>
    </lineage>
</organism>
<dbReference type="SMART" id="SM00450">
    <property type="entry name" value="RHOD"/>
    <property type="match status" value="1"/>
</dbReference>
<dbReference type="AlphaFoldDB" id="K5BEP4"/>
<name>K5BEP4_MYCHD</name>
<dbReference type="Gene3D" id="3.40.250.10">
    <property type="entry name" value="Rhodanese-like domain"/>
    <property type="match status" value="1"/>
</dbReference>
<sequence length="192" mass="20543">MTTSEPMTQTVRCRELQRMCASDAPPQLVDVRTPGEFGTAHIPGSSNVPLDSLRRNRDAVAARLRGPADVVLICRSGQRARQAEQLLRRAGLSNVCVLDGGILAWQAHGFEVNEGRRRWDLERQVRLVVGVVVLAAVLGSVAVPWLKWIAAAMGAGLTFAALTNTCALGMLLARLPYNRGASCDTAGSAKVG</sequence>
<dbReference type="PATRIC" id="fig|1122247.3.peg.2717"/>
<dbReference type="STRING" id="1122247.GCA_000379865_01460"/>
<dbReference type="SUPFAM" id="SSF52821">
    <property type="entry name" value="Rhodanese/Cell cycle control phosphatase"/>
    <property type="match status" value="1"/>
</dbReference>
<dbReference type="Pfam" id="PF00581">
    <property type="entry name" value="Rhodanese"/>
    <property type="match status" value="1"/>
</dbReference>
<dbReference type="Gene3D" id="6.10.140.1340">
    <property type="match status" value="1"/>
</dbReference>
<comment type="caution">
    <text evidence="1">The sequence shown here is derived from an EMBL/GenBank/DDBJ whole genome shotgun (WGS) entry which is preliminary data.</text>
</comment>
<dbReference type="GO" id="GO:0004792">
    <property type="term" value="F:thiosulfate-cyanide sulfurtransferase activity"/>
    <property type="evidence" value="ECO:0007669"/>
    <property type="project" value="TreeGrafter"/>
</dbReference>
<protein>
    <submittedName>
        <fullName evidence="1">Rhodanese-like domain protein</fullName>
    </submittedName>
</protein>
<evidence type="ECO:0000313" key="2">
    <source>
        <dbReference type="Proteomes" id="UP000006265"/>
    </source>
</evidence>
<dbReference type="InterPro" id="IPR001763">
    <property type="entry name" value="Rhodanese-like_dom"/>
</dbReference>
<dbReference type="eggNOG" id="COG0607">
    <property type="taxonomic scope" value="Bacteria"/>
</dbReference>